<dbReference type="HOGENOM" id="CLU_1269659_0_0_1"/>
<accession>E9I7Z9</accession>
<sequence>QGARATNALDASGRGSDHPHRADVWQQANRGGVAAVRRGGHGHANVRGSSWAPRCGDCDAKHQSRPLCASRHRGNLRGTPTRGSPSVTTPHIRDDKLYFAALLEHRPLYPELNPLSIMYAAAEQDVVALQASRRRYPDAFRDDLGPRIHDLVGLMACKNDWPETLSWALELNFNPFGQVMVIPGRDGADSALITPWLEALEAGSGKVISHLEELRGIE</sequence>
<evidence type="ECO:0000313" key="3">
    <source>
        <dbReference type="Proteomes" id="UP000000305"/>
    </source>
</evidence>
<feature type="region of interest" description="Disordered" evidence="1">
    <location>
        <begin position="70"/>
        <end position="89"/>
    </location>
</feature>
<feature type="region of interest" description="Disordered" evidence="1">
    <location>
        <begin position="1"/>
        <end position="21"/>
    </location>
</feature>
<keyword evidence="3" id="KW-1185">Reference proteome</keyword>
<name>E9I7Z9_DAPPU</name>
<organism evidence="2 3">
    <name type="scientific">Daphnia pulex</name>
    <name type="common">Water flea</name>
    <dbReference type="NCBI Taxonomy" id="6669"/>
    <lineage>
        <taxon>Eukaryota</taxon>
        <taxon>Metazoa</taxon>
        <taxon>Ecdysozoa</taxon>
        <taxon>Arthropoda</taxon>
        <taxon>Crustacea</taxon>
        <taxon>Branchiopoda</taxon>
        <taxon>Diplostraca</taxon>
        <taxon>Cladocera</taxon>
        <taxon>Anomopoda</taxon>
        <taxon>Daphniidae</taxon>
        <taxon>Daphnia</taxon>
    </lineage>
</organism>
<dbReference type="EMBL" id="GL737648">
    <property type="protein sequence ID" value="EFX59881.1"/>
    <property type="molecule type" value="Genomic_DNA"/>
</dbReference>
<dbReference type="InParanoid" id="E9I7Z9"/>
<feature type="non-terminal residue" evidence="2">
    <location>
        <position position="1"/>
    </location>
</feature>
<gene>
    <name evidence="2" type="ORF">DAPPUDRAFT_126428</name>
</gene>
<protein>
    <submittedName>
        <fullName evidence="2">Uncharacterized protein</fullName>
    </submittedName>
</protein>
<dbReference type="KEGG" id="dpx:DAPPUDRAFT_126428"/>
<reference evidence="2 3" key="1">
    <citation type="journal article" date="2011" name="Science">
        <title>The ecoresponsive genome of Daphnia pulex.</title>
        <authorList>
            <person name="Colbourne J.K."/>
            <person name="Pfrender M.E."/>
            <person name="Gilbert D."/>
            <person name="Thomas W.K."/>
            <person name="Tucker A."/>
            <person name="Oakley T.H."/>
            <person name="Tokishita S."/>
            <person name="Aerts A."/>
            <person name="Arnold G.J."/>
            <person name="Basu M.K."/>
            <person name="Bauer D.J."/>
            <person name="Caceres C.E."/>
            <person name="Carmel L."/>
            <person name="Casola C."/>
            <person name="Choi J.H."/>
            <person name="Detter J.C."/>
            <person name="Dong Q."/>
            <person name="Dusheyko S."/>
            <person name="Eads B.D."/>
            <person name="Frohlich T."/>
            <person name="Geiler-Samerotte K.A."/>
            <person name="Gerlach D."/>
            <person name="Hatcher P."/>
            <person name="Jogdeo S."/>
            <person name="Krijgsveld J."/>
            <person name="Kriventseva E.V."/>
            <person name="Kultz D."/>
            <person name="Laforsch C."/>
            <person name="Lindquist E."/>
            <person name="Lopez J."/>
            <person name="Manak J.R."/>
            <person name="Muller J."/>
            <person name="Pangilinan J."/>
            <person name="Patwardhan R.P."/>
            <person name="Pitluck S."/>
            <person name="Pritham E.J."/>
            <person name="Rechtsteiner A."/>
            <person name="Rho M."/>
            <person name="Rogozin I.B."/>
            <person name="Sakarya O."/>
            <person name="Salamov A."/>
            <person name="Schaack S."/>
            <person name="Shapiro H."/>
            <person name="Shiga Y."/>
            <person name="Skalitzky C."/>
            <person name="Smith Z."/>
            <person name="Souvorov A."/>
            <person name="Sung W."/>
            <person name="Tang Z."/>
            <person name="Tsuchiya D."/>
            <person name="Tu H."/>
            <person name="Vos H."/>
            <person name="Wang M."/>
            <person name="Wolf Y.I."/>
            <person name="Yamagata H."/>
            <person name="Yamada T."/>
            <person name="Ye Y."/>
            <person name="Shaw J.R."/>
            <person name="Andrews J."/>
            <person name="Crease T.J."/>
            <person name="Tang H."/>
            <person name="Lucas S.M."/>
            <person name="Robertson H.M."/>
            <person name="Bork P."/>
            <person name="Koonin E.V."/>
            <person name="Zdobnov E.M."/>
            <person name="Grigoriev I.V."/>
            <person name="Lynch M."/>
            <person name="Boore J.L."/>
        </authorList>
    </citation>
    <scope>NUCLEOTIDE SEQUENCE [LARGE SCALE GENOMIC DNA]</scope>
</reference>
<proteinExistence type="predicted"/>
<dbReference type="AlphaFoldDB" id="E9I7Z9"/>
<dbReference type="Proteomes" id="UP000000305">
    <property type="component" value="Unassembled WGS sequence"/>
</dbReference>
<evidence type="ECO:0000256" key="1">
    <source>
        <dbReference type="SAM" id="MobiDB-lite"/>
    </source>
</evidence>
<evidence type="ECO:0000313" key="2">
    <source>
        <dbReference type="EMBL" id="EFX59881.1"/>
    </source>
</evidence>
<feature type="non-terminal residue" evidence="2">
    <location>
        <position position="218"/>
    </location>
</feature>